<comment type="similarity">
    <text evidence="4">Belongs to the DNA polymerase type-Y family.</text>
</comment>
<feature type="region of interest" description="Disordered" evidence="27">
    <location>
        <begin position="613"/>
        <end position="663"/>
    </location>
</feature>
<evidence type="ECO:0000256" key="26">
    <source>
        <dbReference type="ARBA" id="ARBA00080427"/>
    </source>
</evidence>
<evidence type="ECO:0000256" key="27">
    <source>
        <dbReference type="SAM" id="MobiDB-lite"/>
    </source>
</evidence>
<keyword evidence="7" id="KW-1017">Isopeptide bond</keyword>
<dbReference type="EC" id="2.7.7.7" evidence="5"/>
<evidence type="ECO:0000256" key="20">
    <source>
        <dbReference type="ARBA" id="ARBA00023204"/>
    </source>
</evidence>
<dbReference type="SUPFAM" id="SSF100879">
    <property type="entry name" value="Lesion bypass DNA polymerase (Y-family), little finger domain"/>
    <property type="match status" value="1"/>
</dbReference>
<dbReference type="Proteomes" id="UP001318040">
    <property type="component" value="Chromosome 29"/>
</dbReference>
<dbReference type="GO" id="GO:0006260">
    <property type="term" value="P:DNA replication"/>
    <property type="evidence" value="ECO:0007669"/>
    <property type="project" value="UniProtKB-KW"/>
</dbReference>
<dbReference type="Pfam" id="PF00817">
    <property type="entry name" value="IMS"/>
    <property type="match status" value="1"/>
</dbReference>
<dbReference type="GO" id="GO:0006281">
    <property type="term" value="P:DNA repair"/>
    <property type="evidence" value="ECO:0007669"/>
    <property type="project" value="UniProtKB-KW"/>
</dbReference>
<keyword evidence="21" id="KW-0539">Nucleus</keyword>
<evidence type="ECO:0000256" key="17">
    <source>
        <dbReference type="ARBA" id="ARBA00022843"/>
    </source>
</evidence>
<dbReference type="GO" id="GO:0003887">
    <property type="term" value="F:DNA-directed DNA polymerase activity"/>
    <property type="evidence" value="ECO:0007669"/>
    <property type="project" value="UniProtKB-KW"/>
</dbReference>
<feature type="region of interest" description="Disordered" evidence="27">
    <location>
        <begin position="680"/>
        <end position="706"/>
    </location>
</feature>
<comment type="cofactor">
    <cofactor evidence="1">
        <name>Mn(2+)</name>
        <dbReference type="ChEBI" id="CHEBI:29035"/>
    </cofactor>
</comment>
<evidence type="ECO:0000256" key="2">
    <source>
        <dbReference type="ARBA" id="ARBA00001946"/>
    </source>
</evidence>
<keyword evidence="15" id="KW-0862">Zinc</keyword>
<dbReference type="PIRSF" id="PIRSF036603">
    <property type="entry name" value="DPol_eta"/>
    <property type="match status" value="1"/>
</dbReference>
<evidence type="ECO:0000313" key="30">
    <source>
        <dbReference type="Proteomes" id="UP001318040"/>
    </source>
</evidence>
<evidence type="ECO:0000256" key="15">
    <source>
        <dbReference type="ARBA" id="ARBA00022833"/>
    </source>
</evidence>
<sequence>MIYFYFYFMQRNFGQNVLNAGTPSGKTFPSVEQKFNPQLKGKPCVVVQYKGWRGGGIIAVSYEARAFGVSRNMRGDEARKLCPELLLARVPEAHGKADLTRYREASVQVLDVMARFAIVERASIDEAYMDLTDALASRISALHGRPLVPDDLPGTHVEGWPRDREVDAAGEGDPAGVGGVEIDRETRRVRGLAEWLSSLGAEEDGEGGAAATNGELRLAMGATLVAEMRAAVEAETGFQCSAGIAHNKTLAKLACGMNKPNKQTVLSLSSIPKLFATLPISKIRHLGGKLGSSVVETLGVETMGQLVEFTEGALQAHFGEKTGSWLHDLCRGVEFEPVRPRQLPKSIGCSKNFMGREALDTKEKVQHWLQQLSLELEERLSKDRDMNNRVAKLLTAGVRLSGDQRYWGLSRSCPLARYDARRIASDALALIAASNTAGAQHAEWSPAVTCLYLSATKFSDSASSSGGIASFLTGDASATQSLAPPTQKPLPPPPSATPEGQRNGWSPAATDKPGILAFFRRTASRLDGLRAGSETPVHALTCDLPTKSIEGSCPEPQTRLPARSPQNVISSFFQRRALGATTAETTTTAESSFVAEHPCDAAVGKSLGTQAKDITAGSADPNQEMHDSSKAASEAVNQVECEKEHGKTASAANKEGNDGGFEFLNKNEDECGFAALAGDDGGFGSSSRRMDRSTSQDPEGGSASWSTSEDYVLCEKCNARVLVWEMPEHTDYHFARNLQDSFSAASPIVPHGQHLSPAPPPPKHSQRGKVTRKKTGENPAAKRQRTSGNFGTLDAFFKKSPG</sequence>
<keyword evidence="9" id="KW-0808">Transferase</keyword>
<proteinExistence type="inferred from homology"/>
<dbReference type="Pfam" id="PF21704">
    <property type="entry name" value="POLH-Rev1_HhH"/>
    <property type="match status" value="1"/>
</dbReference>
<feature type="domain" description="UmuC" evidence="28">
    <location>
        <begin position="28"/>
        <end position="287"/>
    </location>
</feature>
<keyword evidence="6" id="KW-0515">Mutator protein</keyword>
<evidence type="ECO:0000313" key="31">
    <source>
        <dbReference type="RefSeq" id="XP_032818789.1"/>
    </source>
</evidence>
<evidence type="ECO:0000256" key="25">
    <source>
        <dbReference type="ARBA" id="ARBA00064665"/>
    </source>
</evidence>
<dbReference type="Pfam" id="PF18439">
    <property type="entry name" value="zf_UBZ"/>
    <property type="match status" value="1"/>
</dbReference>
<dbReference type="GO" id="GO:0008270">
    <property type="term" value="F:zinc ion binding"/>
    <property type="evidence" value="ECO:0007669"/>
    <property type="project" value="UniProtKB-KW"/>
</dbReference>
<dbReference type="CTD" id="5429"/>
<evidence type="ECO:0000256" key="10">
    <source>
        <dbReference type="ARBA" id="ARBA00022695"/>
    </source>
</evidence>
<evidence type="ECO:0000256" key="19">
    <source>
        <dbReference type="ARBA" id="ARBA00023125"/>
    </source>
</evidence>
<name>A0AAJ7TJZ2_PETMA</name>
<feature type="region of interest" description="Disordered" evidence="27">
    <location>
        <begin position="746"/>
        <end position="802"/>
    </location>
</feature>
<evidence type="ECO:0000259" key="29">
    <source>
        <dbReference type="PROSITE" id="PS51907"/>
    </source>
</evidence>
<protein>
    <recommendedName>
        <fullName evidence="23">DNA polymerase eta</fullName>
        <ecNumber evidence="5">2.7.7.7</ecNumber>
    </recommendedName>
    <alternativeName>
        <fullName evidence="26">RAD30 homolog A</fullName>
    </alternativeName>
</protein>
<evidence type="ECO:0000256" key="6">
    <source>
        <dbReference type="ARBA" id="ARBA00022457"/>
    </source>
</evidence>
<keyword evidence="22" id="KW-0704">Schiff base</keyword>
<feature type="region of interest" description="Disordered" evidence="27">
    <location>
        <begin position="479"/>
        <end position="511"/>
    </location>
</feature>
<evidence type="ECO:0000256" key="8">
    <source>
        <dbReference type="ARBA" id="ARBA00022634"/>
    </source>
</evidence>
<comment type="catalytic activity">
    <reaction evidence="24">
        <text>DNA(n) + a 2'-deoxyribonucleoside 5'-triphosphate = DNA(n+1) + diphosphate</text>
        <dbReference type="Rhea" id="RHEA:22508"/>
        <dbReference type="Rhea" id="RHEA-COMP:17339"/>
        <dbReference type="Rhea" id="RHEA-COMP:17340"/>
        <dbReference type="ChEBI" id="CHEBI:33019"/>
        <dbReference type="ChEBI" id="CHEBI:61560"/>
        <dbReference type="ChEBI" id="CHEBI:173112"/>
        <dbReference type="EC" id="2.7.7.7"/>
    </reaction>
</comment>
<comment type="subunit">
    <text evidence="25">Interacts with REV1. Interacts with monoubiquitinated PCNA, but not unmodified PCNA. Interacts with POLI; this interaction targets POLI to the replication machinery. Interacts with PALB2 and BRCA2; the interactions are direct and are required to sustain the recruitment of POLH at blocked replication forks and to stimulate POLH-dependent DNA synthesis on D loop substrates. Interacts (via C-terminus) with TRAIP. Interacts with ubiquitin. Interacts with POLDIP2.</text>
</comment>
<dbReference type="FunFam" id="1.10.150.20:FF:000014">
    <property type="entry name" value="Polymerase (DNA directed), eta"/>
    <property type="match status" value="1"/>
</dbReference>
<evidence type="ECO:0000256" key="18">
    <source>
        <dbReference type="ARBA" id="ARBA00022932"/>
    </source>
</evidence>
<dbReference type="PANTHER" id="PTHR45873:SF1">
    <property type="entry name" value="DNA POLYMERASE ETA"/>
    <property type="match status" value="1"/>
</dbReference>
<keyword evidence="17" id="KW-0832">Ubl conjugation</keyword>
<dbReference type="Gene3D" id="3.30.70.270">
    <property type="match status" value="1"/>
</dbReference>
<dbReference type="GO" id="GO:0005657">
    <property type="term" value="C:replication fork"/>
    <property type="evidence" value="ECO:0007669"/>
    <property type="project" value="TreeGrafter"/>
</dbReference>
<dbReference type="AlphaFoldDB" id="A0AAJ7TJZ2"/>
<keyword evidence="8" id="KW-0237">DNA synthesis</keyword>
<keyword evidence="20" id="KW-0234">DNA repair</keyword>
<evidence type="ECO:0000256" key="16">
    <source>
        <dbReference type="ARBA" id="ARBA00022842"/>
    </source>
</evidence>
<evidence type="ECO:0000259" key="28">
    <source>
        <dbReference type="PROSITE" id="PS50173"/>
    </source>
</evidence>
<dbReference type="SUPFAM" id="SSF56672">
    <property type="entry name" value="DNA/RNA polymerases"/>
    <property type="match status" value="1"/>
</dbReference>
<evidence type="ECO:0000256" key="9">
    <source>
        <dbReference type="ARBA" id="ARBA00022679"/>
    </source>
</evidence>
<keyword evidence="14" id="KW-0863">Zinc-finger</keyword>
<accession>A0AAJ7TJZ2</accession>
<dbReference type="InterPro" id="IPR043502">
    <property type="entry name" value="DNA/RNA_pol_sf"/>
</dbReference>
<dbReference type="FunFam" id="3.30.70.270:FF:000022">
    <property type="entry name" value="DNA polymerase eta"/>
    <property type="match status" value="1"/>
</dbReference>
<evidence type="ECO:0000256" key="23">
    <source>
        <dbReference type="ARBA" id="ARBA00044975"/>
    </source>
</evidence>
<comment type="cofactor">
    <cofactor evidence="2">
        <name>Mg(2+)</name>
        <dbReference type="ChEBI" id="CHEBI:18420"/>
    </cofactor>
</comment>
<evidence type="ECO:0000256" key="13">
    <source>
        <dbReference type="ARBA" id="ARBA00022763"/>
    </source>
</evidence>
<gene>
    <name evidence="31" type="primary">POLH</name>
</gene>
<dbReference type="InterPro" id="IPR052230">
    <property type="entry name" value="DNA_polymerase_eta"/>
</dbReference>
<evidence type="ECO:0000256" key="1">
    <source>
        <dbReference type="ARBA" id="ARBA00001936"/>
    </source>
</evidence>
<evidence type="ECO:0000256" key="24">
    <source>
        <dbReference type="ARBA" id="ARBA00049244"/>
    </source>
</evidence>
<dbReference type="Pfam" id="PF11799">
    <property type="entry name" value="IMS_C"/>
    <property type="match status" value="1"/>
</dbReference>
<evidence type="ECO:0000256" key="4">
    <source>
        <dbReference type="ARBA" id="ARBA00010945"/>
    </source>
</evidence>
<feature type="compositionally biased region" description="Pro residues" evidence="27">
    <location>
        <begin position="486"/>
        <end position="496"/>
    </location>
</feature>
<keyword evidence="30" id="KW-1185">Reference proteome</keyword>
<comment type="subcellular location">
    <subcellularLocation>
        <location evidence="3">Nucleus</location>
    </subcellularLocation>
</comment>
<dbReference type="FunFam" id="3.40.1170.60:FF:000003">
    <property type="entry name" value="DNA polymerase eta"/>
    <property type="match status" value="1"/>
</dbReference>
<keyword evidence="18" id="KW-0239">DNA-directed DNA polymerase</keyword>
<evidence type="ECO:0000256" key="12">
    <source>
        <dbReference type="ARBA" id="ARBA00022723"/>
    </source>
</evidence>
<keyword evidence="19" id="KW-0238">DNA-binding</keyword>
<dbReference type="InterPro" id="IPR036775">
    <property type="entry name" value="DNA_pol_Y-fam_lit_finger_sf"/>
</dbReference>
<feature type="domain" description="UBZ3-type" evidence="29">
    <location>
        <begin position="707"/>
        <end position="741"/>
    </location>
</feature>
<dbReference type="GO" id="GO:0035861">
    <property type="term" value="C:site of double-strand break"/>
    <property type="evidence" value="ECO:0007669"/>
    <property type="project" value="TreeGrafter"/>
</dbReference>
<evidence type="ECO:0000256" key="21">
    <source>
        <dbReference type="ARBA" id="ARBA00023242"/>
    </source>
</evidence>
<dbReference type="GO" id="GO:0005634">
    <property type="term" value="C:nucleus"/>
    <property type="evidence" value="ECO:0007669"/>
    <property type="project" value="UniProtKB-SubCell"/>
</dbReference>
<keyword evidence="12" id="KW-0479">Metal-binding</keyword>
<dbReference type="PANTHER" id="PTHR45873">
    <property type="entry name" value="DNA POLYMERASE ETA"/>
    <property type="match status" value="1"/>
</dbReference>
<dbReference type="InterPro" id="IPR017961">
    <property type="entry name" value="DNA_pol_Y-fam_little_finger"/>
</dbReference>
<dbReference type="GO" id="GO:0010225">
    <property type="term" value="P:response to UV-C"/>
    <property type="evidence" value="ECO:0007669"/>
    <property type="project" value="UniProtKB-ARBA"/>
</dbReference>
<dbReference type="InterPro" id="IPR041298">
    <property type="entry name" value="UBZ3"/>
</dbReference>
<dbReference type="GO" id="GO:0003684">
    <property type="term" value="F:damaged DNA binding"/>
    <property type="evidence" value="ECO:0007669"/>
    <property type="project" value="InterPro"/>
</dbReference>
<dbReference type="Gene3D" id="3.30.1490.100">
    <property type="entry name" value="DNA polymerase, Y-family, little finger domain"/>
    <property type="match status" value="1"/>
</dbReference>
<dbReference type="RefSeq" id="XP_032818789.1">
    <property type="nucleotide sequence ID" value="XM_032962898.1"/>
</dbReference>
<dbReference type="PROSITE" id="PS50173">
    <property type="entry name" value="UMUC"/>
    <property type="match status" value="1"/>
</dbReference>
<keyword evidence="10" id="KW-0548">Nucleotidyltransferase</keyword>
<keyword evidence="13" id="KW-0227">DNA damage</keyword>
<dbReference type="PROSITE" id="PS51907">
    <property type="entry name" value="ZF_UBZ3"/>
    <property type="match status" value="1"/>
</dbReference>
<evidence type="ECO:0000256" key="11">
    <source>
        <dbReference type="ARBA" id="ARBA00022705"/>
    </source>
</evidence>
<keyword evidence="11" id="KW-0235">DNA replication</keyword>
<evidence type="ECO:0000256" key="22">
    <source>
        <dbReference type="ARBA" id="ARBA00023270"/>
    </source>
</evidence>
<dbReference type="FunFam" id="3.30.1490.100:FF:000007">
    <property type="entry name" value="DNA polymerase eta"/>
    <property type="match status" value="1"/>
</dbReference>
<feature type="compositionally biased region" description="Basic residues" evidence="27">
    <location>
        <begin position="764"/>
        <end position="773"/>
    </location>
</feature>
<evidence type="ECO:0000256" key="7">
    <source>
        <dbReference type="ARBA" id="ARBA00022499"/>
    </source>
</evidence>
<dbReference type="InterPro" id="IPR001126">
    <property type="entry name" value="UmuC"/>
</dbReference>
<evidence type="ECO:0000256" key="5">
    <source>
        <dbReference type="ARBA" id="ARBA00012417"/>
    </source>
</evidence>
<organism evidence="30 31">
    <name type="scientific">Petromyzon marinus</name>
    <name type="common">Sea lamprey</name>
    <dbReference type="NCBI Taxonomy" id="7757"/>
    <lineage>
        <taxon>Eukaryota</taxon>
        <taxon>Metazoa</taxon>
        <taxon>Chordata</taxon>
        <taxon>Craniata</taxon>
        <taxon>Vertebrata</taxon>
        <taxon>Cyclostomata</taxon>
        <taxon>Hyperoartia</taxon>
        <taxon>Petromyzontiformes</taxon>
        <taxon>Petromyzontidae</taxon>
        <taxon>Petromyzon</taxon>
    </lineage>
</organism>
<dbReference type="Gene3D" id="1.10.150.20">
    <property type="entry name" value="5' to 3' exonuclease, C-terminal subdomain"/>
    <property type="match status" value="1"/>
</dbReference>
<dbReference type="Gene3D" id="3.40.1170.60">
    <property type="match status" value="1"/>
</dbReference>
<dbReference type="KEGG" id="pmrn:116947313"/>
<evidence type="ECO:0000256" key="14">
    <source>
        <dbReference type="ARBA" id="ARBA00022771"/>
    </source>
</evidence>
<reference evidence="31" key="1">
    <citation type="submission" date="2025-08" db="UniProtKB">
        <authorList>
            <consortium name="RefSeq"/>
        </authorList>
    </citation>
    <scope>IDENTIFICATION</scope>
    <source>
        <tissue evidence="31">Sperm</tissue>
    </source>
</reference>
<evidence type="ECO:0000256" key="3">
    <source>
        <dbReference type="ARBA" id="ARBA00004123"/>
    </source>
</evidence>
<keyword evidence="16" id="KW-0460">Magnesium</keyword>
<dbReference type="InterPro" id="IPR043128">
    <property type="entry name" value="Rev_trsase/Diguanyl_cyclase"/>
</dbReference>
<dbReference type="GO" id="GO:0042276">
    <property type="term" value="P:error-prone translesion synthesis"/>
    <property type="evidence" value="ECO:0007669"/>
    <property type="project" value="TreeGrafter"/>
</dbReference>